<accession>A0ABD1VRZ0</accession>
<reference evidence="3" key="1">
    <citation type="submission" date="2024-07" db="EMBL/GenBank/DDBJ databases">
        <title>Two chromosome-level genome assemblies of Korean endemic species Abeliophyllum distichum and Forsythia ovata (Oleaceae).</title>
        <authorList>
            <person name="Jang H."/>
        </authorList>
    </citation>
    <scope>NUCLEOTIDE SEQUENCE [LARGE SCALE GENOMIC DNA]</scope>
</reference>
<dbReference type="AlphaFoldDB" id="A0ABD1VRZ0"/>
<dbReference type="PANTHER" id="PTHR46821:SF7">
    <property type="entry name" value="PROTEIN KINASE SUPERFAMILY PROTEIN"/>
    <property type="match status" value="1"/>
</dbReference>
<gene>
    <name evidence="2" type="ORF">Adt_01081</name>
</gene>
<keyword evidence="1" id="KW-0812">Transmembrane</keyword>
<evidence type="ECO:0000256" key="1">
    <source>
        <dbReference type="SAM" id="Phobius"/>
    </source>
</evidence>
<dbReference type="GO" id="GO:0016301">
    <property type="term" value="F:kinase activity"/>
    <property type="evidence" value="ECO:0007669"/>
    <property type="project" value="UniProtKB-KW"/>
</dbReference>
<name>A0ABD1VRZ0_9LAMI</name>
<dbReference type="InterPro" id="IPR011009">
    <property type="entry name" value="Kinase-like_dom_sf"/>
</dbReference>
<evidence type="ECO:0000313" key="2">
    <source>
        <dbReference type="EMBL" id="KAL2540103.1"/>
    </source>
</evidence>
<dbReference type="PANTHER" id="PTHR46821">
    <property type="entry name" value="OS07G0586332 PROTEIN"/>
    <property type="match status" value="1"/>
</dbReference>
<sequence>MSCCQLQPLPCQKVKPTRSHHNALPSISATSNPPLYHHHHFRHLSCLLAGGLTVAFSLLILLTRCLRKFTKKRTAPFSDTDSKKPPHKISYSLLLHATSNFSPSLRLSQGGFGSVYRGTITLDSISKNLPFHVAIKLMDSGSLQGEHAFQNELFFFLKD</sequence>
<keyword evidence="1" id="KW-1133">Transmembrane helix</keyword>
<comment type="caution">
    <text evidence="2">The sequence shown here is derived from an EMBL/GenBank/DDBJ whole genome shotgun (WGS) entry which is preliminary data.</text>
</comment>
<keyword evidence="1" id="KW-0472">Membrane</keyword>
<dbReference type="Proteomes" id="UP001604336">
    <property type="component" value="Unassembled WGS sequence"/>
</dbReference>
<organism evidence="2 3">
    <name type="scientific">Abeliophyllum distichum</name>
    <dbReference type="NCBI Taxonomy" id="126358"/>
    <lineage>
        <taxon>Eukaryota</taxon>
        <taxon>Viridiplantae</taxon>
        <taxon>Streptophyta</taxon>
        <taxon>Embryophyta</taxon>
        <taxon>Tracheophyta</taxon>
        <taxon>Spermatophyta</taxon>
        <taxon>Magnoliopsida</taxon>
        <taxon>eudicotyledons</taxon>
        <taxon>Gunneridae</taxon>
        <taxon>Pentapetalae</taxon>
        <taxon>asterids</taxon>
        <taxon>lamiids</taxon>
        <taxon>Lamiales</taxon>
        <taxon>Oleaceae</taxon>
        <taxon>Forsythieae</taxon>
        <taxon>Abeliophyllum</taxon>
    </lineage>
</organism>
<evidence type="ECO:0000313" key="3">
    <source>
        <dbReference type="Proteomes" id="UP001604336"/>
    </source>
</evidence>
<keyword evidence="3" id="KW-1185">Reference proteome</keyword>
<dbReference type="InterPro" id="IPR044576">
    <property type="entry name" value="At4g25390-like"/>
</dbReference>
<keyword evidence="2" id="KW-0418">Kinase</keyword>
<feature type="transmembrane region" description="Helical" evidence="1">
    <location>
        <begin position="41"/>
        <end position="63"/>
    </location>
</feature>
<proteinExistence type="predicted"/>
<protein>
    <submittedName>
        <fullName evidence="2">Protein kinase superfamily protein</fullName>
    </submittedName>
</protein>
<dbReference type="Gene3D" id="3.30.200.20">
    <property type="entry name" value="Phosphorylase Kinase, domain 1"/>
    <property type="match status" value="1"/>
</dbReference>
<dbReference type="SUPFAM" id="SSF56112">
    <property type="entry name" value="Protein kinase-like (PK-like)"/>
    <property type="match status" value="1"/>
</dbReference>
<dbReference type="EMBL" id="JBFOLK010000001">
    <property type="protein sequence ID" value="KAL2540103.1"/>
    <property type="molecule type" value="Genomic_DNA"/>
</dbReference>
<keyword evidence="2" id="KW-0808">Transferase</keyword>